<dbReference type="GeneID" id="55627538"/>
<protein>
    <submittedName>
        <fullName evidence="1">Uncharacterized protein</fullName>
    </submittedName>
</protein>
<reference evidence="1 2" key="1">
    <citation type="submission" date="2020-01" db="EMBL/GenBank/DDBJ databases">
        <authorList>
            <person name="Xiong X."/>
        </authorList>
    </citation>
    <scope>NUCLEOTIDE SEQUENCE [LARGE SCALE GENOMIC DNA]</scope>
</reference>
<accession>A0A6C0RSE0</accession>
<dbReference type="RefSeq" id="YP_009856754.1">
    <property type="nucleotide sequence ID" value="NC_048854.1"/>
</dbReference>
<evidence type="ECO:0000313" key="1">
    <source>
        <dbReference type="EMBL" id="QIA28801.1"/>
    </source>
</evidence>
<keyword evidence="2" id="KW-1185">Reference proteome</keyword>
<dbReference type="KEGG" id="vg:55627538"/>
<dbReference type="Proteomes" id="UP000474732">
    <property type="component" value="Segment"/>
</dbReference>
<organism evidence="1 2">
    <name type="scientific">Streptomyces phage JXY1</name>
    <dbReference type="NCBI Taxonomy" id="2708562"/>
    <lineage>
        <taxon>Viruses</taxon>
        <taxon>Duplodnaviria</taxon>
        <taxon>Heunggongvirae</taxon>
        <taxon>Uroviricota</taxon>
        <taxon>Caudoviricetes</taxon>
        <taxon>Beephvirinae</taxon>
        <taxon>Manuelvirus</taxon>
        <taxon>Manuelvirus JXY1</taxon>
    </lineage>
</organism>
<evidence type="ECO:0000313" key="2">
    <source>
        <dbReference type="Proteomes" id="UP000474732"/>
    </source>
</evidence>
<proteinExistence type="predicted"/>
<name>A0A6C0RSE0_9CAUD</name>
<sequence length="81" mass="8740">MSKGAAFRAALLHIPRRHMSGNDNTSYTVRVVSATTTLTNNDYVLSVESPAANVTVNLPQLRASSLDARTSSSVTPLQRRP</sequence>
<dbReference type="EMBL" id="MN994275">
    <property type="protein sequence ID" value="QIA28801.1"/>
    <property type="molecule type" value="Genomic_DNA"/>
</dbReference>